<feature type="non-terminal residue" evidence="1">
    <location>
        <position position="1"/>
    </location>
</feature>
<evidence type="ECO:0000313" key="1">
    <source>
        <dbReference type="EMBL" id="MCI20569.1"/>
    </source>
</evidence>
<dbReference type="AlphaFoldDB" id="A0A392Q9N2"/>
<organism evidence="1 2">
    <name type="scientific">Trifolium medium</name>
    <dbReference type="NCBI Taxonomy" id="97028"/>
    <lineage>
        <taxon>Eukaryota</taxon>
        <taxon>Viridiplantae</taxon>
        <taxon>Streptophyta</taxon>
        <taxon>Embryophyta</taxon>
        <taxon>Tracheophyta</taxon>
        <taxon>Spermatophyta</taxon>
        <taxon>Magnoliopsida</taxon>
        <taxon>eudicotyledons</taxon>
        <taxon>Gunneridae</taxon>
        <taxon>Pentapetalae</taxon>
        <taxon>rosids</taxon>
        <taxon>fabids</taxon>
        <taxon>Fabales</taxon>
        <taxon>Fabaceae</taxon>
        <taxon>Papilionoideae</taxon>
        <taxon>50 kb inversion clade</taxon>
        <taxon>NPAAA clade</taxon>
        <taxon>Hologalegina</taxon>
        <taxon>IRL clade</taxon>
        <taxon>Trifolieae</taxon>
        <taxon>Trifolium</taxon>
    </lineage>
</organism>
<keyword evidence="2" id="KW-1185">Reference proteome</keyword>
<sequence>RGRVYPVPDSTIDPTGSQRFSTVLKQNWFCMLTKLVTPPVPGPTSLTGRSGPVFM</sequence>
<comment type="caution">
    <text evidence="1">The sequence shown here is derived from an EMBL/GenBank/DDBJ whole genome shotgun (WGS) entry which is preliminary data.</text>
</comment>
<accession>A0A392Q9N2</accession>
<reference evidence="1 2" key="1">
    <citation type="journal article" date="2018" name="Front. Plant Sci.">
        <title>Red Clover (Trifolium pratense) and Zigzag Clover (T. medium) - A Picture of Genomic Similarities and Differences.</title>
        <authorList>
            <person name="Dluhosova J."/>
            <person name="Istvanek J."/>
            <person name="Nedelnik J."/>
            <person name="Repkova J."/>
        </authorList>
    </citation>
    <scope>NUCLEOTIDE SEQUENCE [LARGE SCALE GENOMIC DNA]</scope>
    <source>
        <strain evidence="2">cv. 10/8</strain>
        <tissue evidence="1">Leaf</tissue>
    </source>
</reference>
<evidence type="ECO:0000313" key="2">
    <source>
        <dbReference type="Proteomes" id="UP000265520"/>
    </source>
</evidence>
<proteinExistence type="predicted"/>
<name>A0A392Q9N2_9FABA</name>
<dbReference type="Proteomes" id="UP000265520">
    <property type="component" value="Unassembled WGS sequence"/>
</dbReference>
<dbReference type="EMBL" id="LXQA010120523">
    <property type="protein sequence ID" value="MCI20569.1"/>
    <property type="molecule type" value="Genomic_DNA"/>
</dbReference>
<protein>
    <submittedName>
        <fullName evidence="1">Uncharacterized protein</fullName>
    </submittedName>
</protein>